<accession>A0A9D9N224</accession>
<keyword evidence="1" id="KW-0472">Membrane</keyword>
<reference evidence="2" key="2">
    <citation type="journal article" date="2021" name="PeerJ">
        <title>Extensive microbial diversity within the chicken gut microbiome revealed by metagenomics and culture.</title>
        <authorList>
            <person name="Gilroy R."/>
            <person name="Ravi A."/>
            <person name="Getino M."/>
            <person name="Pursley I."/>
            <person name="Horton D.L."/>
            <person name="Alikhan N.F."/>
            <person name="Baker D."/>
            <person name="Gharbi K."/>
            <person name="Hall N."/>
            <person name="Watson M."/>
            <person name="Adriaenssens E.M."/>
            <person name="Foster-Nyarko E."/>
            <person name="Jarju S."/>
            <person name="Secka A."/>
            <person name="Antonio M."/>
            <person name="Oren A."/>
            <person name="Chaudhuri R.R."/>
            <person name="La Ragione R."/>
            <person name="Hildebrand F."/>
            <person name="Pallen M.J."/>
        </authorList>
    </citation>
    <scope>NUCLEOTIDE SEQUENCE</scope>
    <source>
        <strain evidence="2">10532</strain>
    </source>
</reference>
<keyword evidence="1" id="KW-1133">Transmembrane helix</keyword>
<reference evidence="2" key="1">
    <citation type="submission" date="2020-10" db="EMBL/GenBank/DDBJ databases">
        <authorList>
            <person name="Gilroy R."/>
        </authorList>
    </citation>
    <scope>NUCLEOTIDE SEQUENCE</scope>
    <source>
        <strain evidence="2">10532</strain>
    </source>
</reference>
<comment type="caution">
    <text evidence="2">The sequence shown here is derived from an EMBL/GenBank/DDBJ whole genome shotgun (WGS) entry which is preliminary data.</text>
</comment>
<dbReference type="Proteomes" id="UP000823638">
    <property type="component" value="Unassembled WGS sequence"/>
</dbReference>
<keyword evidence="1" id="KW-0812">Transmembrane</keyword>
<evidence type="ECO:0000256" key="1">
    <source>
        <dbReference type="SAM" id="Phobius"/>
    </source>
</evidence>
<evidence type="ECO:0000313" key="3">
    <source>
        <dbReference type="Proteomes" id="UP000823638"/>
    </source>
</evidence>
<organism evidence="2 3">
    <name type="scientific">Candidatus Gallitreponema excrementavium</name>
    <dbReference type="NCBI Taxonomy" id="2840840"/>
    <lineage>
        <taxon>Bacteria</taxon>
        <taxon>Pseudomonadati</taxon>
        <taxon>Spirochaetota</taxon>
        <taxon>Spirochaetia</taxon>
        <taxon>Spirochaetales</taxon>
        <taxon>Candidatus Gallitreponema</taxon>
    </lineage>
</organism>
<protein>
    <submittedName>
        <fullName evidence="2">Uncharacterized protein</fullName>
    </submittedName>
</protein>
<feature type="transmembrane region" description="Helical" evidence="1">
    <location>
        <begin position="44"/>
        <end position="64"/>
    </location>
</feature>
<dbReference type="EMBL" id="JADIMM010000066">
    <property type="protein sequence ID" value="MBO8457502.1"/>
    <property type="molecule type" value="Genomic_DNA"/>
</dbReference>
<proteinExistence type="predicted"/>
<sequence>MNDKVFSIIFIIILTITNIIAVILVTGILLIVVALILAKVKPDAMAFFSPVVLLIGILVGTKLYQKLVMKLIRKKGWERRLSVFSGKKTVSGDQNDEG</sequence>
<gene>
    <name evidence="2" type="ORF">IAA81_04655</name>
</gene>
<feature type="transmembrane region" description="Helical" evidence="1">
    <location>
        <begin position="7"/>
        <end position="38"/>
    </location>
</feature>
<dbReference type="AlphaFoldDB" id="A0A9D9N224"/>
<name>A0A9D9N224_9SPIR</name>
<evidence type="ECO:0000313" key="2">
    <source>
        <dbReference type="EMBL" id="MBO8457502.1"/>
    </source>
</evidence>